<dbReference type="Gene3D" id="3.30.930.10">
    <property type="entry name" value="Bira Bifunctional Protein, Domain 2"/>
    <property type="match status" value="1"/>
</dbReference>
<proteinExistence type="predicted"/>
<dbReference type="Pfam" id="PF00587">
    <property type="entry name" value="tRNA-synt_2b"/>
    <property type="match status" value="1"/>
</dbReference>
<evidence type="ECO:0000259" key="7">
    <source>
        <dbReference type="PROSITE" id="PS50862"/>
    </source>
</evidence>
<reference evidence="8 9" key="1">
    <citation type="journal article" date="2019" name="Int. J. Syst. Evol. Microbiol.">
        <title>The Global Catalogue of Microorganisms (GCM) 10K type strain sequencing project: providing services to taxonomists for standard genome sequencing and annotation.</title>
        <authorList>
            <consortium name="The Broad Institute Genomics Platform"/>
            <consortium name="The Broad Institute Genome Sequencing Center for Infectious Disease"/>
            <person name="Wu L."/>
            <person name="Ma J."/>
        </authorList>
    </citation>
    <scope>NUCLEOTIDE SEQUENCE [LARGE SCALE GENOMIC DNA]</scope>
    <source>
        <strain evidence="8 9">JCM 4805</strain>
    </source>
</reference>
<dbReference type="InterPro" id="IPR045864">
    <property type="entry name" value="aa-tRNA-synth_II/BPL/LPL"/>
</dbReference>
<protein>
    <recommendedName>
        <fullName evidence="7">Aminoacyl-transfer RNA synthetases class-II family profile domain-containing protein</fullName>
    </recommendedName>
</protein>
<accession>A0ABN1BJL9</accession>
<keyword evidence="5" id="KW-0030">Aminoacyl-tRNA synthetase</keyword>
<evidence type="ECO:0000256" key="2">
    <source>
        <dbReference type="ARBA" id="ARBA00022741"/>
    </source>
</evidence>
<evidence type="ECO:0000256" key="6">
    <source>
        <dbReference type="SAM" id="MobiDB-lite"/>
    </source>
</evidence>
<evidence type="ECO:0000256" key="4">
    <source>
        <dbReference type="ARBA" id="ARBA00022917"/>
    </source>
</evidence>
<keyword evidence="3" id="KW-0067">ATP-binding</keyword>
<evidence type="ECO:0000313" key="9">
    <source>
        <dbReference type="Proteomes" id="UP001500909"/>
    </source>
</evidence>
<dbReference type="Proteomes" id="UP001500909">
    <property type="component" value="Unassembled WGS sequence"/>
</dbReference>
<evidence type="ECO:0000256" key="1">
    <source>
        <dbReference type="ARBA" id="ARBA00022598"/>
    </source>
</evidence>
<evidence type="ECO:0000256" key="5">
    <source>
        <dbReference type="ARBA" id="ARBA00023146"/>
    </source>
</evidence>
<keyword evidence="4" id="KW-0648">Protein biosynthesis</keyword>
<gene>
    <name evidence="8" type="ORF">GCM10010361_76180</name>
</gene>
<keyword evidence="9" id="KW-1185">Reference proteome</keyword>
<dbReference type="PROSITE" id="PS50862">
    <property type="entry name" value="AA_TRNA_LIGASE_II"/>
    <property type="match status" value="1"/>
</dbReference>
<comment type="caution">
    <text evidence="8">The sequence shown here is derived from an EMBL/GenBank/DDBJ whole genome shotgun (WGS) entry which is preliminary data.</text>
</comment>
<evidence type="ECO:0000313" key="8">
    <source>
        <dbReference type="EMBL" id="GAA0499363.1"/>
    </source>
</evidence>
<dbReference type="EMBL" id="BAAABY010000062">
    <property type="protein sequence ID" value="GAA0499363.1"/>
    <property type="molecule type" value="Genomic_DNA"/>
</dbReference>
<dbReference type="InterPro" id="IPR006195">
    <property type="entry name" value="aa-tRNA-synth_II"/>
</dbReference>
<keyword evidence="2" id="KW-0547">Nucleotide-binding</keyword>
<keyword evidence="1" id="KW-0436">Ligase</keyword>
<dbReference type="SUPFAM" id="SSF55681">
    <property type="entry name" value="Class II aaRS and biotin synthetases"/>
    <property type="match status" value="1"/>
</dbReference>
<feature type="region of interest" description="Disordered" evidence="6">
    <location>
        <begin position="72"/>
        <end position="91"/>
    </location>
</feature>
<feature type="domain" description="Aminoacyl-transfer RNA synthetases class-II family profile" evidence="7">
    <location>
        <begin position="1"/>
        <end position="268"/>
    </location>
</feature>
<dbReference type="InterPro" id="IPR002314">
    <property type="entry name" value="aa-tRNA-synt_IIb"/>
</dbReference>
<name>A0ABN1BJL9_9ACTN</name>
<evidence type="ECO:0000256" key="3">
    <source>
        <dbReference type="ARBA" id="ARBA00022840"/>
    </source>
</evidence>
<sequence>MPTFVAPGIAVLGSEEAALFDALEGRFQDIADALGGRPVAGPALLPETDLARLDFFRNFPHLAQPVATLTDRSREELAQGEATTPSPEHPLVSTGCYLPTATCYGLLVSLQERSIETPEVITSIGRCFRNEDHYDGLRRLRAFHMREVLYVGSQEGVVDHLSRSTELVLGLADQLGIKVRKEGATDPFYLGDGSRSLLNQLDPVKFEFLSDDGTAIASVNRHRNFFGERLGISFAAESAYSGCLAFGVERWVHALLQVHGDARRALVAINESAA</sequence>
<organism evidence="8 9">
    <name type="scientific">Streptomyces olivaceiscleroticus</name>
    <dbReference type="NCBI Taxonomy" id="68245"/>
    <lineage>
        <taxon>Bacteria</taxon>
        <taxon>Bacillati</taxon>
        <taxon>Actinomycetota</taxon>
        <taxon>Actinomycetes</taxon>
        <taxon>Kitasatosporales</taxon>
        <taxon>Streptomycetaceae</taxon>
        <taxon>Streptomyces</taxon>
    </lineage>
</organism>
<dbReference type="RefSeq" id="WP_346100205.1">
    <property type="nucleotide sequence ID" value="NZ_BAAABY010000062.1"/>
</dbReference>